<evidence type="ECO:0000259" key="2">
    <source>
        <dbReference type="Pfam" id="PF00535"/>
    </source>
</evidence>
<dbReference type="AlphaFoldDB" id="A0A3B0BND3"/>
<organism evidence="3 4">
    <name type="scientific">Paenibacillus ginsengarvi</name>
    <dbReference type="NCBI Taxonomy" id="400777"/>
    <lineage>
        <taxon>Bacteria</taxon>
        <taxon>Bacillati</taxon>
        <taxon>Bacillota</taxon>
        <taxon>Bacilli</taxon>
        <taxon>Bacillales</taxon>
        <taxon>Paenibacillaceae</taxon>
        <taxon>Paenibacillus</taxon>
    </lineage>
</organism>
<name>A0A3B0BND3_9BACL</name>
<dbReference type="RefSeq" id="WP_120750362.1">
    <property type="nucleotide sequence ID" value="NZ_RBAH01000024.1"/>
</dbReference>
<dbReference type="GO" id="GO:0016758">
    <property type="term" value="F:hexosyltransferase activity"/>
    <property type="evidence" value="ECO:0007669"/>
    <property type="project" value="UniProtKB-ARBA"/>
</dbReference>
<dbReference type="PANTHER" id="PTHR22916:SF3">
    <property type="entry name" value="UDP-GLCNAC:BETAGAL BETA-1,3-N-ACETYLGLUCOSAMINYLTRANSFERASE-LIKE PROTEIN 1"/>
    <property type="match status" value="1"/>
</dbReference>
<evidence type="ECO:0000256" key="1">
    <source>
        <dbReference type="ARBA" id="ARBA00006739"/>
    </source>
</evidence>
<comment type="caution">
    <text evidence="3">The sequence shown here is derived from an EMBL/GenBank/DDBJ whole genome shotgun (WGS) entry which is preliminary data.</text>
</comment>
<sequence>MPIGLKRTQARIPGISVVTCTNKPSFLRTMFENYKRQRWGNKEWIIVVNSDRADLSRYKQMAAKLKQVRVYRLSARFTLGACLNFASAHAKHSYIAKLDDDEYYAPNYLLDMMQAFQKSGADVVGKRAYFIHLSSKRLLIQRFDAQNRFVSILAGGTLVYKKKVWKRVKFSNRSLGEDVRFCRACRRKGFKLYAGDRYNFCALRRKRPDSHTWKKSDTQFLAHPQTRIIAHGDHYMKYVVRS</sequence>
<accession>A0A3B0BND3</accession>
<dbReference type="InterPro" id="IPR001173">
    <property type="entry name" value="Glyco_trans_2-like"/>
</dbReference>
<dbReference type="Pfam" id="PF00535">
    <property type="entry name" value="Glycos_transf_2"/>
    <property type="match status" value="1"/>
</dbReference>
<protein>
    <submittedName>
        <fullName evidence="3">Glycosyltransferase family 2 protein</fullName>
    </submittedName>
</protein>
<proteinExistence type="inferred from homology"/>
<gene>
    <name evidence="3" type="ORF">D7M11_26935</name>
</gene>
<keyword evidence="3" id="KW-0808">Transferase</keyword>
<feature type="domain" description="Glycosyltransferase 2-like" evidence="2">
    <location>
        <begin position="17"/>
        <end position="131"/>
    </location>
</feature>
<dbReference type="EMBL" id="RBAH01000024">
    <property type="protein sequence ID" value="RKN74915.1"/>
    <property type="molecule type" value="Genomic_DNA"/>
</dbReference>
<keyword evidence="4" id="KW-1185">Reference proteome</keyword>
<dbReference type="PANTHER" id="PTHR22916">
    <property type="entry name" value="GLYCOSYLTRANSFERASE"/>
    <property type="match status" value="1"/>
</dbReference>
<evidence type="ECO:0000313" key="4">
    <source>
        <dbReference type="Proteomes" id="UP000282311"/>
    </source>
</evidence>
<comment type="similarity">
    <text evidence="1">Belongs to the glycosyltransferase 2 family.</text>
</comment>
<reference evidence="3 4" key="1">
    <citation type="journal article" date="2007" name="Int. J. Syst. Evol. Microbiol.">
        <title>Paenibacillus ginsengarvi sp. nov., isolated from soil from ginseng cultivation.</title>
        <authorList>
            <person name="Yoon M.H."/>
            <person name="Ten L.N."/>
            <person name="Im W.T."/>
        </authorList>
    </citation>
    <scope>NUCLEOTIDE SEQUENCE [LARGE SCALE GENOMIC DNA]</scope>
    <source>
        <strain evidence="3 4">KCTC 13059</strain>
    </source>
</reference>
<evidence type="ECO:0000313" key="3">
    <source>
        <dbReference type="EMBL" id="RKN74915.1"/>
    </source>
</evidence>
<dbReference type="Gene3D" id="3.90.550.10">
    <property type="entry name" value="Spore Coat Polysaccharide Biosynthesis Protein SpsA, Chain A"/>
    <property type="match status" value="1"/>
</dbReference>
<dbReference type="SUPFAM" id="SSF53448">
    <property type="entry name" value="Nucleotide-diphospho-sugar transferases"/>
    <property type="match status" value="1"/>
</dbReference>
<dbReference type="OrthoDB" id="6713581at2"/>
<dbReference type="InterPro" id="IPR029044">
    <property type="entry name" value="Nucleotide-diphossugar_trans"/>
</dbReference>
<dbReference type="CDD" id="cd00761">
    <property type="entry name" value="Glyco_tranf_GTA_type"/>
    <property type="match status" value="1"/>
</dbReference>
<dbReference type="Proteomes" id="UP000282311">
    <property type="component" value="Unassembled WGS sequence"/>
</dbReference>